<evidence type="ECO:0008006" key="3">
    <source>
        <dbReference type="Google" id="ProtNLM"/>
    </source>
</evidence>
<dbReference type="PANTHER" id="PTHR42240:SF1">
    <property type="entry name" value="DUF211 DOMAIN-CONTAINING PROTEIN"/>
    <property type="match status" value="1"/>
</dbReference>
<dbReference type="PANTHER" id="PTHR42240">
    <property type="entry name" value="DUF211 DOMAIN-CONTAINING PROTEIN"/>
    <property type="match status" value="1"/>
</dbReference>
<dbReference type="InterPro" id="IPR023129">
    <property type="entry name" value="MTH889-like_dom_sf"/>
</dbReference>
<dbReference type="eggNOG" id="arCOG04140">
    <property type="taxonomic scope" value="Archaea"/>
</dbReference>
<dbReference type="SUPFAM" id="SSF160363">
    <property type="entry name" value="MTH889-like"/>
    <property type="match status" value="1"/>
</dbReference>
<dbReference type="EMBL" id="BA000002">
    <property type="protein sequence ID" value="BAA79655.2"/>
    <property type="molecule type" value="Genomic_DNA"/>
</dbReference>
<protein>
    <recommendedName>
        <fullName evidence="3">DUF211 domain-containing protein</fullName>
    </recommendedName>
</protein>
<dbReference type="EnsemblBacteria" id="BAA79655">
    <property type="protein sequence ID" value="BAA79655"/>
    <property type="gene ID" value="APE_0680a.1"/>
</dbReference>
<dbReference type="RefSeq" id="WP_010865900.1">
    <property type="nucleotide sequence ID" value="NC_000854.2"/>
</dbReference>
<dbReference type="AlphaFoldDB" id="Q9YE91"/>
<gene>
    <name evidence="1" type="ordered locus">APE_0680a.1</name>
</gene>
<sequence length="98" mass="10580">MPAPLRKVVLDVLKPIRGPSIIDVSREVAALPGIEGVNITVKEIDVETVTLTMTIEGSDIDYGSVEKKLEELGCIVHSIDQAVAGKKIVEQEEVEQGE</sequence>
<dbReference type="PIR" id="G72656">
    <property type="entry name" value="G72656"/>
</dbReference>
<accession>Q9YE91</accession>
<evidence type="ECO:0000313" key="1">
    <source>
        <dbReference type="EMBL" id="BAA79655.2"/>
    </source>
</evidence>
<dbReference type="GeneID" id="17109962"/>
<evidence type="ECO:0000313" key="2">
    <source>
        <dbReference type="Proteomes" id="UP000002518"/>
    </source>
</evidence>
<reference evidence="1 2" key="1">
    <citation type="journal article" date="1999" name="DNA Res.">
        <title>Complete genome sequence of an aerobic hyper-thermophilic crenarchaeon, Aeropyrum pernix K1.</title>
        <authorList>
            <person name="Kawarabayasi Y."/>
            <person name="Hino Y."/>
            <person name="Horikawa H."/>
            <person name="Yamazaki S."/>
            <person name="Haikawa Y."/>
            <person name="Jin-no K."/>
            <person name="Takahashi M."/>
            <person name="Sekine M."/>
            <person name="Baba S."/>
            <person name="Ankai A."/>
            <person name="Kosugi H."/>
            <person name="Hosoyama A."/>
            <person name="Fukui S."/>
            <person name="Nagai Y."/>
            <person name="Nishijima K."/>
            <person name="Nakazawa H."/>
            <person name="Takamiya M."/>
            <person name="Masuda S."/>
            <person name="Funahashi T."/>
            <person name="Tanaka T."/>
            <person name="Kudoh Y."/>
            <person name="Yamazaki J."/>
            <person name="Kushida N."/>
            <person name="Oguchi A."/>
            <person name="Aoki K."/>
            <person name="Kubota K."/>
            <person name="Nakamura Y."/>
            <person name="Nomura N."/>
            <person name="Sako Y."/>
            <person name="Kikuchi H."/>
        </authorList>
    </citation>
    <scope>NUCLEOTIDE SEQUENCE [LARGE SCALE GENOMIC DNA]</scope>
    <source>
        <strain evidence="2">ATCC 700893 / DSM 11879 / JCM 9820 / NBRC 100138 / K1</strain>
    </source>
</reference>
<keyword evidence="2" id="KW-1185">Reference proteome</keyword>
<dbReference type="InterPro" id="IPR003831">
    <property type="entry name" value="DUF211"/>
</dbReference>
<dbReference type="Proteomes" id="UP000002518">
    <property type="component" value="Chromosome"/>
</dbReference>
<proteinExistence type="predicted"/>
<dbReference type="Pfam" id="PF02680">
    <property type="entry name" value="DUF211"/>
    <property type="match status" value="1"/>
</dbReference>
<dbReference type="STRING" id="272557.APE_0680a.1"/>
<dbReference type="Gene3D" id="3.30.70.1340">
    <property type="entry name" value="MTH889-like domain"/>
    <property type="match status" value="1"/>
</dbReference>
<name>Q9YE91_AERPE</name>
<organism evidence="1 2">
    <name type="scientific">Aeropyrum pernix (strain ATCC 700893 / DSM 11879 / JCM 9820 / NBRC 100138 / K1)</name>
    <dbReference type="NCBI Taxonomy" id="272557"/>
    <lineage>
        <taxon>Archaea</taxon>
        <taxon>Thermoproteota</taxon>
        <taxon>Thermoprotei</taxon>
        <taxon>Desulfurococcales</taxon>
        <taxon>Desulfurococcaceae</taxon>
        <taxon>Aeropyrum</taxon>
    </lineage>
</organism>
<dbReference type="KEGG" id="ape:APE_0680a.1"/>